<reference evidence="1 2" key="1">
    <citation type="submission" date="2021-03" db="EMBL/GenBank/DDBJ databases">
        <title>Flavobacterium kribbensis sp. nov, an endophytic bacteria, isolated from soybean.</title>
        <authorList>
            <person name="Lee J."/>
            <person name="Seo J."/>
        </authorList>
    </citation>
    <scope>NUCLEOTIDE SEQUENCE [LARGE SCALE GENOMIC DNA]</scope>
    <source>
        <strain evidence="1 2">BB8</strain>
    </source>
</reference>
<protein>
    <submittedName>
        <fullName evidence="1">Class IIb bacteriocin, lactobin A/cerein 7B family</fullName>
    </submittedName>
</protein>
<dbReference type="Proteomes" id="UP000663440">
    <property type="component" value="Chromosome"/>
</dbReference>
<evidence type="ECO:0000313" key="2">
    <source>
        <dbReference type="Proteomes" id="UP000663440"/>
    </source>
</evidence>
<gene>
    <name evidence="1" type="ORF">J0383_10345</name>
</gene>
<sequence length="52" mass="5750">MNLEELNLFELDNQEIQEIEGGGIRAEIAFVICDMTFGVIPGAFMRLGYALG</sequence>
<dbReference type="EMBL" id="CP071448">
    <property type="protein sequence ID" value="QSW91184.1"/>
    <property type="molecule type" value="Genomic_DNA"/>
</dbReference>
<evidence type="ECO:0000313" key="1">
    <source>
        <dbReference type="EMBL" id="QSW91184.1"/>
    </source>
</evidence>
<organism evidence="1 2">
    <name type="scientific">Flavobacterium endoglycinae</name>
    <dbReference type="NCBI Taxonomy" id="2816357"/>
    <lineage>
        <taxon>Bacteria</taxon>
        <taxon>Pseudomonadati</taxon>
        <taxon>Bacteroidota</taxon>
        <taxon>Flavobacteriia</taxon>
        <taxon>Flavobacteriales</taxon>
        <taxon>Flavobacteriaceae</taxon>
        <taxon>Flavobacterium</taxon>
    </lineage>
</organism>
<dbReference type="RefSeq" id="WP_207298305.1">
    <property type="nucleotide sequence ID" value="NZ_CP071448.1"/>
</dbReference>
<accession>A0ABX7QKM1</accession>
<name>A0ABX7QKM1_9FLAO</name>
<proteinExistence type="predicted"/>
<keyword evidence="2" id="KW-1185">Reference proteome</keyword>